<evidence type="ECO:0000256" key="1">
    <source>
        <dbReference type="ARBA" id="ARBA00004196"/>
    </source>
</evidence>
<feature type="compositionally biased region" description="Low complexity" evidence="5">
    <location>
        <begin position="27"/>
        <end position="38"/>
    </location>
</feature>
<dbReference type="SUPFAM" id="SSF53850">
    <property type="entry name" value="Periplasmic binding protein-like II"/>
    <property type="match status" value="1"/>
</dbReference>
<dbReference type="GO" id="GO:0015276">
    <property type="term" value="F:ligand-gated monoatomic ion channel activity"/>
    <property type="evidence" value="ECO:0007669"/>
    <property type="project" value="InterPro"/>
</dbReference>
<gene>
    <name evidence="9" type="ORF">PUP29_00710</name>
</gene>
<protein>
    <submittedName>
        <fullName evidence="9">Amino acid ABC transporter substrate-binding protein</fullName>
    </submittedName>
</protein>
<evidence type="ECO:0000256" key="4">
    <source>
        <dbReference type="RuleBase" id="RU003744"/>
    </source>
</evidence>
<dbReference type="PANTHER" id="PTHR35936">
    <property type="entry name" value="MEMBRANE-BOUND LYTIC MUREIN TRANSGLYCOSYLASE F"/>
    <property type="match status" value="1"/>
</dbReference>
<evidence type="ECO:0000313" key="9">
    <source>
        <dbReference type="EMBL" id="XCC62487.1"/>
    </source>
</evidence>
<dbReference type="CDD" id="cd00996">
    <property type="entry name" value="PBP2_AatB_like"/>
    <property type="match status" value="1"/>
</dbReference>
<feature type="domain" description="Ionotropic glutamate receptor C-terminal" evidence="8">
    <location>
        <begin position="61"/>
        <end position="283"/>
    </location>
</feature>
<proteinExistence type="inferred from homology"/>
<sequence length="288" mass="31045">MKKFLLLALAVVFAAALFVGCAPAGEETSSAPSESASAQTDTDSQSSAEDDSLQKIMDKGEFIMGMDVSFPPMGFKDEEGNLTGFDVELAQAVAEHMGVKVNLQAIDWNAKEMELNTGTIDVIWNGYTITPERQEQVLMSEPYMENAQVIVVRADSDINSLADVAGKTLGVQDGSSAEEAVNADEEFASSIGKTVKFDNNVMALMDLANGQVDAVAVDSVVADYYSAQTPDTYKILDETLAPEEYGIGFRKGDEAFMNAVMDALKEMKEDGTAAEISNKWFGRDVTTF</sequence>
<comment type="subcellular location">
    <subcellularLocation>
        <location evidence="1">Cell envelope</location>
    </subcellularLocation>
</comment>
<evidence type="ECO:0000256" key="6">
    <source>
        <dbReference type="SAM" id="SignalP"/>
    </source>
</evidence>
<dbReference type="SMART" id="SM00062">
    <property type="entry name" value="PBPb"/>
    <property type="match status" value="1"/>
</dbReference>
<dbReference type="InterPro" id="IPR001320">
    <property type="entry name" value="Iontro_rcpt_C"/>
</dbReference>
<dbReference type="RefSeq" id="WP_079547710.1">
    <property type="nucleotide sequence ID" value="NZ_CP117826.1"/>
</dbReference>
<reference evidence="9" key="1">
    <citation type="submission" date="2023-02" db="EMBL/GenBank/DDBJ databases">
        <title>Gut commensal Christensenella minuta modulates host metabolism via a new class of secondary bile acids.</title>
        <authorList>
            <person name="Liu C."/>
        </authorList>
    </citation>
    <scope>NUCLEOTIDE SEQUENCE</scope>
    <source>
        <strain evidence="9">CA70</strain>
    </source>
</reference>
<evidence type="ECO:0000256" key="2">
    <source>
        <dbReference type="ARBA" id="ARBA00010333"/>
    </source>
</evidence>
<dbReference type="Pfam" id="PF00497">
    <property type="entry name" value="SBP_bac_3"/>
    <property type="match status" value="1"/>
</dbReference>
<evidence type="ECO:0000259" key="7">
    <source>
        <dbReference type="SMART" id="SM00062"/>
    </source>
</evidence>
<dbReference type="GO" id="GO:0030313">
    <property type="term" value="C:cell envelope"/>
    <property type="evidence" value="ECO:0007669"/>
    <property type="project" value="UniProtKB-SubCell"/>
</dbReference>
<feature type="signal peptide" evidence="6">
    <location>
        <begin position="1"/>
        <end position="24"/>
    </location>
</feature>
<dbReference type="EMBL" id="CP117826">
    <property type="protein sequence ID" value="XCC62487.1"/>
    <property type="molecule type" value="Genomic_DNA"/>
</dbReference>
<dbReference type="GO" id="GO:0016020">
    <property type="term" value="C:membrane"/>
    <property type="evidence" value="ECO:0007669"/>
    <property type="project" value="InterPro"/>
</dbReference>
<evidence type="ECO:0000256" key="5">
    <source>
        <dbReference type="SAM" id="MobiDB-lite"/>
    </source>
</evidence>
<dbReference type="InterPro" id="IPR001638">
    <property type="entry name" value="Solute-binding_3/MltF_N"/>
</dbReference>
<dbReference type="AlphaFoldDB" id="A0AAU8A9R2"/>
<evidence type="ECO:0000256" key="3">
    <source>
        <dbReference type="ARBA" id="ARBA00022729"/>
    </source>
</evidence>
<dbReference type="Gene3D" id="3.40.190.10">
    <property type="entry name" value="Periplasmic binding protein-like II"/>
    <property type="match status" value="2"/>
</dbReference>
<organism evidence="9">
    <name type="scientific">Christensenella massiliensis</name>
    <dbReference type="NCBI Taxonomy" id="1805714"/>
    <lineage>
        <taxon>Bacteria</taxon>
        <taxon>Bacillati</taxon>
        <taxon>Bacillota</taxon>
        <taxon>Clostridia</taxon>
        <taxon>Christensenellales</taxon>
        <taxon>Christensenellaceae</taxon>
        <taxon>Christensenella</taxon>
    </lineage>
</organism>
<feature type="region of interest" description="Disordered" evidence="5">
    <location>
        <begin position="27"/>
        <end position="51"/>
    </location>
</feature>
<dbReference type="SMART" id="SM00079">
    <property type="entry name" value="PBPe"/>
    <property type="match status" value="1"/>
</dbReference>
<keyword evidence="3 6" id="KW-0732">Signal</keyword>
<dbReference type="PROSITE" id="PS01039">
    <property type="entry name" value="SBP_BACTERIAL_3"/>
    <property type="match status" value="1"/>
</dbReference>
<dbReference type="PANTHER" id="PTHR35936:SF34">
    <property type="entry name" value="ABC TRANSPORTER EXTRACELLULAR-BINDING PROTEIN YCKB-RELATED"/>
    <property type="match status" value="1"/>
</dbReference>
<accession>A0AAU8A9R2</accession>
<dbReference type="PROSITE" id="PS51257">
    <property type="entry name" value="PROKAR_LIPOPROTEIN"/>
    <property type="match status" value="1"/>
</dbReference>
<feature type="domain" description="Solute-binding protein family 3/N-terminal" evidence="7">
    <location>
        <begin position="61"/>
        <end position="284"/>
    </location>
</feature>
<feature type="chain" id="PRO_5043594016" evidence="6">
    <location>
        <begin position="25"/>
        <end position="288"/>
    </location>
</feature>
<dbReference type="InterPro" id="IPR018313">
    <property type="entry name" value="SBP_3_CS"/>
</dbReference>
<name>A0AAU8A9R2_9FIRM</name>
<comment type="similarity">
    <text evidence="2 4">Belongs to the bacterial solute-binding protein 3 family.</text>
</comment>
<evidence type="ECO:0000259" key="8">
    <source>
        <dbReference type="SMART" id="SM00079"/>
    </source>
</evidence>